<dbReference type="STRING" id="529505.SAMN05421761_102118"/>
<dbReference type="OrthoDB" id="9779910at2"/>
<sequence length="232" mass="26431">MRFTFWEDFLALVFPKTCASCKRSLFDFEKTLCKACIARLPITNYHLQPQNNDLVTKIMGLTKPGLVMSFLRFTKKGVSQQLLHLLKYKNKPEIGLELGSLYGHLLLNHGFKDYWDVIVAVPLHPQKMRRRGYNQSEQFARGISEAMNIPFEQLLHRSIYTETQTKKSRIERIQNVAAVFEVAKSRHATSWLRVLLVDDVMTTGATLVACANTLHQSGVAQVDMAVIAAGRY</sequence>
<organism evidence="3 4">
    <name type="scientific">Belliella pelovolcani</name>
    <dbReference type="NCBI Taxonomy" id="529505"/>
    <lineage>
        <taxon>Bacteria</taxon>
        <taxon>Pseudomonadati</taxon>
        <taxon>Bacteroidota</taxon>
        <taxon>Cytophagia</taxon>
        <taxon>Cytophagales</taxon>
        <taxon>Cyclobacteriaceae</taxon>
        <taxon>Belliella</taxon>
    </lineage>
</organism>
<dbReference type="RefSeq" id="WP_076498357.1">
    <property type="nucleotide sequence ID" value="NZ_FTOP01000002.1"/>
</dbReference>
<dbReference type="InterPro" id="IPR000836">
    <property type="entry name" value="PRTase_dom"/>
</dbReference>
<dbReference type="AlphaFoldDB" id="A0A1N7KJ00"/>
<evidence type="ECO:0000313" key="3">
    <source>
        <dbReference type="EMBL" id="SIS61539.1"/>
    </source>
</evidence>
<evidence type="ECO:0000259" key="2">
    <source>
        <dbReference type="Pfam" id="PF00156"/>
    </source>
</evidence>
<comment type="similarity">
    <text evidence="1">Belongs to the ComF/GntX family.</text>
</comment>
<dbReference type="PANTHER" id="PTHR47505:SF1">
    <property type="entry name" value="DNA UTILIZATION PROTEIN YHGH"/>
    <property type="match status" value="1"/>
</dbReference>
<protein>
    <submittedName>
        <fullName evidence="3">ComF family protein</fullName>
    </submittedName>
</protein>
<accession>A0A1N7KJ00</accession>
<dbReference type="SUPFAM" id="SSF53271">
    <property type="entry name" value="PRTase-like"/>
    <property type="match status" value="1"/>
</dbReference>
<keyword evidence="4" id="KW-1185">Reference proteome</keyword>
<dbReference type="EMBL" id="FTOP01000002">
    <property type="protein sequence ID" value="SIS61539.1"/>
    <property type="molecule type" value="Genomic_DNA"/>
</dbReference>
<gene>
    <name evidence="3" type="ORF">SAMN05421761_102118</name>
</gene>
<dbReference type="InterPro" id="IPR051910">
    <property type="entry name" value="ComF/GntX_DNA_util-trans"/>
</dbReference>
<reference evidence="4" key="1">
    <citation type="submission" date="2017-01" db="EMBL/GenBank/DDBJ databases">
        <authorList>
            <person name="Varghese N."/>
            <person name="Submissions S."/>
        </authorList>
    </citation>
    <scope>NUCLEOTIDE SEQUENCE [LARGE SCALE GENOMIC DNA]</scope>
    <source>
        <strain evidence="4">DSM 46698</strain>
    </source>
</reference>
<dbReference type="Pfam" id="PF00156">
    <property type="entry name" value="Pribosyltran"/>
    <property type="match status" value="1"/>
</dbReference>
<dbReference type="CDD" id="cd06223">
    <property type="entry name" value="PRTases_typeI"/>
    <property type="match status" value="1"/>
</dbReference>
<dbReference type="InterPro" id="IPR029057">
    <property type="entry name" value="PRTase-like"/>
</dbReference>
<dbReference type="PANTHER" id="PTHR47505">
    <property type="entry name" value="DNA UTILIZATION PROTEIN YHGH"/>
    <property type="match status" value="1"/>
</dbReference>
<evidence type="ECO:0000313" key="4">
    <source>
        <dbReference type="Proteomes" id="UP000186026"/>
    </source>
</evidence>
<feature type="domain" description="Phosphoribosyltransferase" evidence="2">
    <location>
        <begin position="136"/>
        <end position="230"/>
    </location>
</feature>
<dbReference type="Gene3D" id="3.40.50.2020">
    <property type="match status" value="1"/>
</dbReference>
<evidence type="ECO:0000256" key="1">
    <source>
        <dbReference type="ARBA" id="ARBA00008007"/>
    </source>
</evidence>
<proteinExistence type="inferred from homology"/>
<name>A0A1N7KJ00_9BACT</name>
<dbReference type="Proteomes" id="UP000186026">
    <property type="component" value="Unassembled WGS sequence"/>
</dbReference>